<accession>A0A8H7PDM9</accession>
<evidence type="ECO:0000256" key="9">
    <source>
        <dbReference type="ARBA" id="ARBA00038126"/>
    </source>
</evidence>
<keyword evidence="5" id="KW-0489">Methyltransferase</keyword>
<keyword evidence="6" id="KW-0808">Transferase</keyword>
<evidence type="ECO:0000256" key="2">
    <source>
        <dbReference type="ARBA" id="ARBA00004496"/>
    </source>
</evidence>
<dbReference type="AlphaFoldDB" id="A0A8H7PDM9"/>
<feature type="non-terminal residue" evidence="11">
    <location>
        <position position="1"/>
    </location>
</feature>
<evidence type="ECO:0000313" key="12">
    <source>
        <dbReference type="Proteomes" id="UP000654370"/>
    </source>
</evidence>
<evidence type="ECO:0000256" key="7">
    <source>
        <dbReference type="ARBA" id="ARBA00022691"/>
    </source>
</evidence>
<keyword evidence="7" id="KW-0949">S-adenosyl-L-methionine</keyword>
<evidence type="ECO:0000313" key="11">
    <source>
        <dbReference type="EMBL" id="KAG2171988.1"/>
    </source>
</evidence>
<evidence type="ECO:0000256" key="10">
    <source>
        <dbReference type="SAM" id="MobiDB-lite"/>
    </source>
</evidence>
<evidence type="ECO:0000256" key="3">
    <source>
        <dbReference type="ARBA" id="ARBA00012533"/>
    </source>
</evidence>
<dbReference type="PANTHER" id="PTHR14614">
    <property type="entry name" value="HEPATOCELLULAR CARCINOMA-ASSOCIATED ANTIGEN"/>
    <property type="match status" value="1"/>
</dbReference>
<evidence type="ECO:0000256" key="1">
    <source>
        <dbReference type="ARBA" id="ARBA00004123"/>
    </source>
</evidence>
<proteinExistence type="inferred from homology"/>
<dbReference type="EMBL" id="JAEPQZ010000018">
    <property type="protein sequence ID" value="KAG2171988.1"/>
    <property type="molecule type" value="Genomic_DNA"/>
</dbReference>
<keyword evidence="4" id="KW-0963">Cytoplasm</keyword>
<feature type="region of interest" description="Disordered" evidence="10">
    <location>
        <begin position="184"/>
        <end position="226"/>
    </location>
</feature>
<comment type="similarity">
    <text evidence="9">Belongs to the methyltransferase superfamily. METTL18 family.</text>
</comment>
<evidence type="ECO:0000256" key="5">
    <source>
        <dbReference type="ARBA" id="ARBA00022603"/>
    </source>
</evidence>
<dbReference type="EC" id="2.1.1.85" evidence="3"/>
<name>A0A8H7PDM9_MORIS</name>
<comment type="caution">
    <text evidence="11">The sequence shown here is derived from an EMBL/GenBank/DDBJ whole genome shotgun (WGS) entry which is preliminary data.</text>
</comment>
<keyword evidence="8" id="KW-0539">Nucleus</keyword>
<reference evidence="11" key="1">
    <citation type="submission" date="2020-12" db="EMBL/GenBank/DDBJ databases">
        <title>Metabolic potential, ecology and presence of endohyphal bacteria is reflected in genomic diversity of Mucoromycotina.</title>
        <authorList>
            <person name="Muszewska A."/>
            <person name="Okrasinska A."/>
            <person name="Steczkiewicz K."/>
            <person name="Drgas O."/>
            <person name="Orlowska M."/>
            <person name="Perlinska-Lenart U."/>
            <person name="Aleksandrzak-Piekarczyk T."/>
            <person name="Szatraj K."/>
            <person name="Zielenkiewicz U."/>
            <person name="Pilsyk S."/>
            <person name="Malc E."/>
            <person name="Mieczkowski P."/>
            <person name="Kruszewska J.S."/>
            <person name="Biernat P."/>
            <person name="Pawlowska J."/>
        </authorList>
    </citation>
    <scope>NUCLEOTIDE SEQUENCE</scope>
    <source>
        <strain evidence="11">WA0000067209</strain>
    </source>
</reference>
<dbReference type="InterPro" id="IPR019410">
    <property type="entry name" value="Methyltransf_16"/>
</dbReference>
<keyword evidence="12" id="KW-1185">Reference proteome</keyword>
<gene>
    <name evidence="11" type="ORF">INT43_001465</name>
</gene>
<evidence type="ECO:0000256" key="4">
    <source>
        <dbReference type="ARBA" id="ARBA00022490"/>
    </source>
</evidence>
<feature type="compositionally biased region" description="Polar residues" evidence="10">
    <location>
        <begin position="184"/>
        <end position="193"/>
    </location>
</feature>
<feature type="compositionally biased region" description="Acidic residues" evidence="10">
    <location>
        <begin position="195"/>
        <end position="226"/>
    </location>
</feature>
<dbReference type="GO" id="GO:0018064">
    <property type="term" value="F:protein-L-histidine N-tele-methyltransferase activity"/>
    <property type="evidence" value="ECO:0007669"/>
    <property type="project" value="UniProtKB-EC"/>
</dbReference>
<dbReference type="InterPro" id="IPR029063">
    <property type="entry name" value="SAM-dependent_MTases_sf"/>
</dbReference>
<dbReference type="SUPFAM" id="SSF53335">
    <property type="entry name" value="S-adenosyl-L-methionine-dependent methyltransferases"/>
    <property type="match status" value="1"/>
</dbReference>
<evidence type="ECO:0000256" key="6">
    <source>
        <dbReference type="ARBA" id="ARBA00022679"/>
    </source>
</evidence>
<protein>
    <recommendedName>
        <fullName evidence="3">protein-histidine N-methyltransferase</fullName>
        <ecNumber evidence="3">2.1.1.85</ecNumber>
    </recommendedName>
</protein>
<dbReference type="OrthoDB" id="1723750at2759"/>
<dbReference type="GO" id="GO:0005737">
    <property type="term" value="C:cytoplasm"/>
    <property type="evidence" value="ECO:0007669"/>
    <property type="project" value="UniProtKB-SubCell"/>
</dbReference>
<dbReference type="GO" id="GO:0032259">
    <property type="term" value="P:methylation"/>
    <property type="evidence" value="ECO:0007669"/>
    <property type="project" value="UniProtKB-KW"/>
</dbReference>
<comment type="subcellular location">
    <subcellularLocation>
        <location evidence="2">Cytoplasm</location>
    </subcellularLocation>
    <subcellularLocation>
        <location evidence="1">Nucleus</location>
    </subcellularLocation>
</comment>
<dbReference type="GO" id="GO:0005634">
    <property type="term" value="C:nucleus"/>
    <property type="evidence" value="ECO:0007669"/>
    <property type="project" value="UniProtKB-SubCell"/>
</dbReference>
<organism evidence="11 12">
    <name type="scientific">Mortierella isabellina</name>
    <name type="common">Filamentous fungus</name>
    <name type="synonym">Umbelopsis isabellina</name>
    <dbReference type="NCBI Taxonomy" id="91625"/>
    <lineage>
        <taxon>Eukaryota</taxon>
        <taxon>Fungi</taxon>
        <taxon>Fungi incertae sedis</taxon>
        <taxon>Mucoromycota</taxon>
        <taxon>Mucoromycotina</taxon>
        <taxon>Umbelopsidomycetes</taxon>
        <taxon>Umbelopsidales</taxon>
        <taxon>Umbelopsidaceae</taxon>
        <taxon>Umbelopsis</taxon>
    </lineage>
</organism>
<sequence>NPDSDAEDSDHEDVQTSFQAISLDSTEEDRIIAQKFNIQAMALPETLQADRIEMPNIAYGMYRRTLADVKFQMAKQDTLDVDQAPMIEMAENTDLIKGIYEGGFKTWECSLDLVEFMHSMDDEAFANKKILELGCGSALPGIYLLMRNDTTRVDFQDYNEQVLQYITIPNIILNTVVSPTSSDQVAAENTATNEVADDADQEDEGYDDDDEDDEDEHVPDDEPADVDTADAELEIAEGQAGSMLERICLRTQCYLGEWKTLPDAMSLSDNSDRYDMIVTSETVYSEESIPGLVNALQNTLKKPEGVAYVAGKTIYFGVGGGILPFCNAIDSAKDDAGHKLKYESVFETSGENTVKREILKITWAWDI</sequence>
<dbReference type="Proteomes" id="UP000654370">
    <property type="component" value="Unassembled WGS sequence"/>
</dbReference>
<evidence type="ECO:0000256" key="8">
    <source>
        <dbReference type="ARBA" id="ARBA00023242"/>
    </source>
</evidence>
<dbReference type="Gene3D" id="3.40.50.150">
    <property type="entry name" value="Vaccinia Virus protein VP39"/>
    <property type="match status" value="1"/>
</dbReference>
<dbReference type="PANTHER" id="PTHR14614:SF39">
    <property type="entry name" value="HISTIDINE PROTEIN METHYLTRANSFERASE 1 HOMOLOG"/>
    <property type="match status" value="1"/>
</dbReference>